<gene>
    <name evidence="7" type="ORF">Q8A49_04120</name>
</gene>
<evidence type="ECO:0000256" key="4">
    <source>
        <dbReference type="ARBA" id="ARBA00022989"/>
    </source>
</evidence>
<dbReference type="Pfam" id="PF03379">
    <property type="entry name" value="CcmB"/>
    <property type="match status" value="1"/>
</dbReference>
<dbReference type="RefSeq" id="WP_330156937.1">
    <property type="nucleotide sequence ID" value="NZ_BAAAJA010000005.1"/>
</dbReference>
<evidence type="ECO:0000313" key="8">
    <source>
        <dbReference type="Proteomes" id="UP001348641"/>
    </source>
</evidence>
<keyword evidence="5 6" id="KW-0472">Membrane</keyword>
<dbReference type="EMBL" id="JAUUCC010000006">
    <property type="protein sequence ID" value="MEE2049675.1"/>
    <property type="molecule type" value="Genomic_DNA"/>
</dbReference>
<comment type="subcellular location">
    <subcellularLocation>
        <location evidence="1">Membrane</location>
        <topology evidence="1">Multi-pass membrane protein</topology>
    </subcellularLocation>
</comment>
<evidence type="ECO:0000256" key="3">
    <source>
        <dbReference type="ARBA" id="ARBA00022692"/>
    </source>
</evidence>
<name>A0ABU7KK53_9ACTN</name>
<protein>
    <submittedName>
        <fullName evidence="7">Heme exporter protein CcmB</fullName>
    </submittedName>
</protein>
<accession>A0ABU7KK53</accession>
<reference evidence="7 8" key="1">
    <citation type="submission" date="2023-07" db="EMBL/GenBank/DDBJ databases">
        <authorList>
            <person name="Girao M."/>
            <person name="Carvalho M.F."/>
        </authorList>
    </citation>
    <scope>NUCLEOTIDE SEQUENCE [LARGE SCALE GENOMIC DNA]</scope>
    <source>
        <strain evidence="7 8">66/93</strain>
    </source>
</reference>
<feature type="transmembrane region" description="Helical" evidence="6">
    <location>
        <begin position="96"/>
        <end position="123"/>
    </location>
</feature>
<keyword evidence="4 6" id="KW-1133">Transmembrane helix</keyword>
<proteinExistence type="inferred from homology"/>
<feature type="transmembrane region" description="Helical" evidence="6">
    <location>
        <begin position="56"/>
        <end position="76"/>
    </location>
</feature>
<feature type="transmembrane region" description="Helical" evidence="6">
    <location>
        <begin position="129"/>
        <end position="152"/>
    </location>
</feature>
<evidence type="ECO:0000256" key="6">
    <source>
        <dbReference type="SAM" id="Phobius"/>
    </source>
</evidence>
<organism evidence="7 8">
    <name type="scientific">Nocardiopsis tropica</name>
    <dbReference type="NCBI Taxonomy" id="109330"/>
    <lineage>
        <taxon>Bacteria</taxon>
        <taxon>Bacillati</taxon>
        <taxon>Actinomycetota</taxon>
        <taxon>Actinomycetes</taxon>
        <taxon>Streptosporangiales</taxon>
        <taxon>Nocardiopsidaceae</taxon>
        <taxon>Nocardiopsis</taxon>
    </lineage>
</organism>
<evidence type="ECO:0000256" key="5">
    <source>
        <dbReference type="ARBA" id="ARBA00023136"/>
    </source>
</evidence>
<feature type="transmembrane region" description="Helical" evidence="6">
    <location>
        <begin position="159"/>
        <end position="181"/>
    </location>
</feature>
<feature type="transmembrane region" description="Helical" evidence="6">
    <location>
        <begin position="187"/>
        <end position="209"/>
    </location>
</feature>
<evidence type="ECO:0000256" key="1">
    <source>
        <dbReference type="ARBA" id="ARBA00004141"/>
    </source>
</evidence>
<comment type="similarity">
    <text evidence="2">Belongs to the CcmB/CycW/HelB family.</text>
</comment>
<keyword evidence="3 6" id="KW-0812">Transmembrane</keyword>
<dbReference type="Proteomes" id="UP001348641">
    <property type="component" value="Unassembled WGS sequence"/>
</dbReference>
<evidence type="ECO:0000313" key="7">
    <source>
        <dbReference type="EMBL" id="MEE2049675.1"/>
    </source>
</evidence>
<sequence length="215" mass="22247">MNSFRRAAHVAEREISLELVGGTNAVTALPFVAALVLFAGLGFGPRSEILTATAPGLVWIVVIVAALPLAGGVASAERRDDCWDLLRALTRPGEILAGKVAALWLWLLACWALATLLSVALLGAELRPVALLGGLAGTLGIAVSTVVFGVLLPDASRRPGMLAVLLPPGVVPVLLAGTQIATAGVPAWPWLALLLAYDVVTVTAAWAVFPNLLEE</sequence>
<comment type="caution">
    <text evidence="7">The sequence shown here is derived from an EMBL/GenBank/DDBJ whole genome shotgun (WGS) entry which is preliminary data.</text>
</comment>
<evidence type="ECO:0000256" key="2">
    <source>
        <dbReference type="ARBA" id="ARBA00010544"/>
    </source>
</evidence>
<feature type="transmembrane region" description="Helical" evidence="6">
    <location>
        <begin position="21"/>
        <end position="44"/>
    </location>
</feature>
<dbReference type="InterPro" id="IPR003544">
    <property type="entry name" value="Cyt_c_biogenesis_CcmB"/>
</dbReference>